<name>A0ABU6WLK1_9FABA</name>
<dbReference type="Proteomes" id="UP001341840">
    <property type="component" value="Unassembled WGS sequence"/>
</dbReference>
<feature type="compositionally biased region" description="Acidic residues" evidence="1">
    <location>
        <begin position="120"/>
        <end position="129"/>
    </location>
</feature>
<keyword evidence="3" id="KW-1185">Reference proteome</keyword>
<feature type="compositionally biased region" description="Basic and acidic residues" evidence="1">
    <location>
        <begin position="92"/>
        <end position="108"/>
    </location>
</feature>
<evidence type="ECO:0000313" key="3">
    <source>
        <dbReference type="Proteomes" id="UP001341840"/>
    </source>
</evidence>
<accession>A0ABU6WLK1</accession>
<protein>
    <submittedName>
        <fullName evidence="2">Uncharacterized protein</fullName>
    </submittedName>
</protein>
<organism evidence="2 3">
    <name type="scientific">Stylosanthes scabra</name>
    <dbReference type="NCBI Taxonomy" id="79078"/>
    <lineage>
        <taxon>Eukaryota</taxon>
        <taxon>Viridiplantae</taxon>
        <taxon>Streptophyta</taxon>
        <taxon>Embryophyta</taxon>
        <taxon>Tracheophyta</taxon>
        <taxon>Spermatophyta</taxon>
        <taxon>Magnoliopsida</taxon>
        <taxon>eudicotyledons</taxon>
        <taxon>Gunneridae</taxon>
        <taxon>Pentapetalae</taxon>
        <taxon>rosids</taxon>
        <taxon>fabids</taxon>
        <taxon>Fabales</taxon>
        <taxon>Fabaceae</taxon>
        <taxon>Papilionoideae</taxon>
        <taxon>50 kb inversion clade</taxon>
        <taxon>dalbergioids sensu lato</taxon>
        <taxon>Dalbergieae</taxon>
        <taxon>Pterocarpus clade</taxon>
        <taxon>Stylosanthes</taxon>
    </lineage>
</organism>
<comment type="caution">
    <text evidence="2">The sequence shown here is derived from an EMBL/GenBank/DDBJ whole genome shotgun (WGS) entry which is preliminary data.</text>
</comment>
<reference evidence="2 3" key="1">
    <citation type="journal article" date="2023" name="Plants (Basel)">
        <title>Bridging the Gap: Combining Genomics and Transcriptomics Approaches to Understand Stylosanthes scabra, an Orphan Legume from the Brazilian Caatinga.</title>
        <authorList>
            <person name="Ferreira-Neto J.R.C."/>
            <person name="da Silva M.D."/>
            <person name="Binneck E."/>
            <person name="de Melo N.F."/>
            <person name="da Silva R.H."/>
            <person name="de Melo A.L.T.M."/>
            <person name="Pandolfi V."/>
            <person name="Bustamante F.O."/>
            <person name="Brasileiro-Vidal A.C."/>
            <person name="Benko-Iseppon A.M."/>
        </authorList>
    </citation>
    <scope>NUCLEOTIDE SEQUENCE [LARGE SCALE GENOMIC DNA]</scope>
    <source>
        <tissue evidence="2">Leaves</tissue>
    </source>
</reference>
<proteinExistence type="predicted"/>
<dbReference type="EMBL" id="JASCZI010181708">
    <property type="protein sequence ID" value="MED6185450.1"/>
    <property type="molecule type" value="Genomic_DNA"/>
</dbReference>
<sequence>MVVMCIVLDIGPRRPKSIADIPHSTSFIMANSLPDLETTRNLPSVLAPPVIPGVPNPLRYVLYIGAVCEDLPRLDQFTMVNKDEEGVAYTDHSGDEQRRDQRPEHQQEELDLNATANDGTEVDDANMDS</sequence>
<evidence type="ECO:0000256" key="1">
    <source>
        <dbReference type="SAM" id="MobiDB-lite"/>
    </source>
</evidence>
<gene>
    <name evidence="2" type="ORF">PIB30_057208</name>
</gene>
<feature type="region of interest" description="Disordered" evidence="1">
    <location>
        <begin position="85"/>
        <end position="129"/>
    </location>
</feature>
<evidence type="ECO:0000313" key="2">
    <source>
        <dbReference type="EMBL" id="MED6185450.1"/>
    </source>
</evidence>